<evidence type="ECO:0000313" key="2">
    <source>
        <dbReference type="EMBL" id="UJO13537.1"/>
    </source>
</evidence>
<accession>A0A9Q8L9X7</accession>
<gene>
    <name evidence="2" type="ORF">CLAFUR5_02412</name>
</gene>
<name>A0A9Q8L9X7_PASFU</name>
<protein>
    <submittedName>
        <fullName evidence="2">Uncharacterized protein</fullName>
    </submittedName>
</protein>
<feature type="region of interest" description="Disordered" evidence="1">
    <location>
        <begin position="33"/>
        <end position="53"/>
    </location>
</feature>
<evidence type="ECO:0000256" key="1">
    <source>
        <dbReference type="SAM" id="MobiDB-lite"/>
    </source>
</evidence>
<keyword evidence="3" id="KW-1185">Reference proteome</keyword>
<sequence length="281" mass="30725">MPLSPNESTGFAATMVDEPESYFPSKDYWPTSKPAPNLKEKPEPLLPTPESSHGAASYNATLCNNTLQEATISEQLSSQCSCPASDLCICETIGLLLGSSKLLHVAAEWHPSAFEGLSAYLVDAKTTPSFLSLSAGLSKLEDVLHMILAVISQTSDQIAAALVLARWRFPNAPSESDDGICATIRRRLEGLDVVSVDSLPPIQHDVHMLLAWYDFSGEQFQAKLEALRNPNMCLLLEANKQLAQYSVKASSHGRAEMVQDLRSKVDELAKQVRLKDTRIAR</sequence>
<evidence type="ECO:0000313" key="3">
    <source>
        <dbReference type="Proteomes" id="UP000756132"/>
    </source>
</evidence>
<reference evidence="2" key="1">
    <citation type="submission" date="2021-12" db="EMBL/GenBank/DDBJ databases">
        <authorList>
            <person name="Zaccaron A."/>
            <person name="Stergiopoulos I."/>
        </authorList>
    </citation>
    <scope>NUCLEOTIDE SEQUENCE</scope>
    <source>
        <strain evidence="2">Race5_Kim</strain>
    </source>
</reference>
<reference evidence="2" key="2">
    <citation type="journal article" date="2022" name="Microb. Genom.">
        <title>A chromosome-scale genome assembly of the tomato pathogen Cladosporium fulvum reveals a compartmentalized genome architecture and the presence of a dispensable chromosome.</title>
        <authorList>
            <person name="Zaccaron A.Z."/>
            <person name="Chen L.H."/>
            <person name="Samaras A."/>
            <person name="Stergiopoulos I."/>
        </authorList>
    </citation>
    <scope>NUCLEOTIDE SEQUENCE</scope>
    <source>
        <strain evidence="2">Race5_Kim</strain>
    </source>
</reference>
<dbReference type="AlphaFoldDB" id="A0A9Q8L9X7"/>
<dbReference type="Proteomes" id="UP000756132">
    <property type="component" value="Chromosome 2"/>
</dbReference>
<dbReference type="KEGG" id="ffu:CLAFUR5_02412"/>
<dbReference type="OrthoDB" id="10348587at2759"/>
<dbReference type="EMBL" id="CP090164">
    <property type="protein sequence ID" value="UJO13537.1"/>
    <property type="molecule type" value="Genomic_DNA"/>
</dbReference>
<dbReference type="GeneID" id="71982290"/>
<proteinExistence type="predicted"/>
<organism evidence="2 3">
    <name type="scientific">Passalora fulva</name>
    <name type="common">Tomato leaf mold</name>
    <name type="synonym">Cladosporium fulvum</name>
    <dbReference type="NCBI Taxonomy" id="5499"/>
    <lineage>
        <taxon>Eukaryota</taxon>
        <taxon>Fungi</taxon>
        <taxon>Dikarya</taxon>
        <taxon>Ascomycota</taxon>
        <taxon>Pezizomycotina</taxon>
        <taxon>Dothideomycetes</taxon>
        <taxon>Dothideomycetidae</taxon>
        <taxon>Mycosphaerellales</taxon>
        <taxon>Mycosphaerellaceae</taxon>
        <taxon>Fulvia</taxon>
    </lineage>
</organism>
<dbReference type="RefSeq" id="XP_047757903.1">
    <property type="nucleotide sequence ID" value="XM_047901560.1"/>
</dbReference>